<dbReference type="KEGG" id="nml:Namu_2219"/>
<reference evidence="4" key="1">
    <citation type="submission" date="2009-09" db="EMBL/GenBank/DDBJ databases">
        <title>The complete genome of Nakamurella multipartita DSM 44233.</title>
        <authorList>
            <consortium name="US DOE Joint Genome Institute (JGI-PGF)"/>
            <person name="Lucas S."/>
            <person name="Copeland A."/>
            <person name="Lapidus A."/>
            <person name="Glavina del Rio T."/>
            <person name="Dalin E."/>
            <person name="Tice H."/>
            <person name="Bruce D."/>
            <person name="Goodwin L."/>
            <person name="Pitluck S."/>
            <person name="Kyrpides N."/>
            <person name="Mavromatis K."/>
            <person name="Ivanova N."/>
            <person name="Ovchinnikova G."/>
            <person name="Sims D."/>
            <person name="Meincke L."/>
            <person name="Brettin T."/>
            <person name="Detter J.C."/>
            <person name="Han C."/>
            <person name="Larimer F."/>
            <person name="Land M."/>
            <person name="Hauser L."/>
            <person name="Markowitz V."/>
            <person name="Cheng J.-F."/>
            <person name="Hugenholtz P."/>
            <person name="Woyke T."/>
            <person name="Wu D."/>
            <person name="Klenk H.-P."/>
            <person name="Eisen J.A."/>
        </authorList>
    </citation>
    <scope>NUCLEOTIDE SEQUENCE [LARGE SCALE GENOMIC DNA]</scope>
    <source>
        <strain evidence="4">ATCC 700099 / DSM 44233 / CIP 104796 / JCM 9543 / NBRC 105858 / Y-104</strain>
    </source>
</reference>
<feature type="transmembrane region" description="Helical" evidence="2">
    <location>
        <begin position="38"/>
        <end position="58"/>
    </location>
</feature>
<dbReference type="Proteomes" id="UP000002218">
    <property type="component" value="Chromosome"/>
</dbReference>
<keyword evidence="4" id="KW-1185">Reference proteome</keyword>
<dbReference type="HOGENOM" id="CLU_058994_0_0_11"/>
<evidence type="ECO:0000256" key="2">
    <source>
        <dbReference type="SAM" id="Phobius"/>
    </source>
</evidence>
<feature type="region of interest" description="Disordered" evidence="1">
    <location>
        <begin position="1"/>
        <end position="22"/>
    </location>
</feature>
<keyword evidence="2" id="KW-1133">Transmembrane helix</keyword>
<accession>C8XJD1</accession>
<dbReference type="EMBL" id="CP001737">
    <property type="protein sequence ID" value="ACV78596.1"/>
    <property type="molecule type" value="Genomic_DNA"/>
</dbReference>
<organism evidence="3 4">
    <name type="scientific">Nakamurella multipartita (strain ATCC 700099 / DSM 44233 / CIP 104796 / JCM 9543 / NBRC 105858 / Y-104)</name>
    <name type="common">Microsphaera multipartita</name>
    <dbReference type="NCBI Taxonomy" id="479431"/>
    <lineage>
        <taxon>Bacteria</taxon>
        <taxon>Bacillati</taxon>
        <taxon>Actinomycetota</taxon>
        <taxon>Actinomycetes</taxon>
        <taxon>Nakamurellales</taxon>
        <taxon>Nakamurellaceae</taxon>
        <taxon>Nakamurella</taxon>
    </lineage>
</organism>
<protein>
    <recommendedName>
        <fullName evidence="5">DUF4436 domain-containing protein</fullName>
    </recommendedName>
</protein>
<evidence type="ECO:0000313" key="4">
    <source>
        <dbReference type="Proteomes" id="UP000002218"/>
    </source>
</evidence>
<keyword evidence="2" id="KW-0812">Transmembrane</keyword>
<dbReference type="AlphaFoldDB" id="C8XJD1"/>
<dbReference type="InterPro" id="IPR027948">
    <property type="entry name" value="DUF4436"/>
</dbReference>
<feature type="transmembrane region" description="Helical" evidence="2">
    <location>
        <begin position="213"/>
        <end position="236"/>
    </location>
</feature>
<dbReference type="InParanoid" id="C8XJD1"/>
<reference evidence="3 4" key="2">
    <citation type="journal article" date="2010" name="Stand. Genomic Sci.">
        <title>Complete genome sequence of Nakamurella multipartita type strain (Y-104).</title>
        <authorList>
            <person name="Tice H."/>
            <person name="Mayilraj S."/>
            <person name="Sims D."/>
            <person name="Lapidus A."/>
            <person name="Nolan M."/>
            <person name="Lucas S."/>
            <person name="Glavina Del Rio T."/>
            <person name="Copeland A."/>
            <person name="Cheng J.F."/>
            <person name="Meincke L."/>
            <person name="Bruce D."/>
            <person name="Goodwin L."/>
            <person name="Pitluck S."/>
            <person name="Ivanova N."/>
            <person name="Mavromatis K."/>
            <person name="Ovchinnikova G."/>
            <person name="Pati A."/>
            <person name="Chen A."/>
            <person name="Palaniappan K."/>
            <person name="Land M."/>
            <person name="Hauser L."/>
            <person name="Chang Y.J."/>
            <person name="Jeffries C.D."/>
            <person name="Detter J.C."/>
            <person name="Brettin T."/>
            <person name="Rohde M."/>
            <person name="Goker M."/>
            <person name="Bristow J."/>
            <person name="Eisen J.A."/>
            <person name="Markowitz V."/>
            <person name="Hugenholtz P."/>
            <person name="Kyrpides N.C."/>
            <person name="Klenk H.P."/>
            <person name="Chen F."/>
        </authorList>
    </citation>
    <scope>NUCLEOTIDE SEQUENCE [LARGE SCALE GENOMIC DNA]</scope>
    <source>
        <strain evidence="4">ATCC 700099 / DSM 44233 / CIP 104796 / JCM 9543 / NBRC 105858 / Y-104</strain>
    </source>
</reference>
<dbReference type="STRING" id="479431.Namu_2219"/>
<keyword evidence="2" id="KW-0472">Membrane</keyword>
<dbReference type="Pfam" id="PF14494">
    <property type="entry name" value="DUF4436"/>
    <property type="match status" value="1"/>
</dbReference>
<gene>
    <name evidence="3" type="ordered locus">Namu_2219</name>
</gene>
<evidence type="ECO:0000313" key="3">
    <source>
        <dbReference type="EMBL" id="ACV78596.1"/>
    </source>
</evidence>
<sequence length="309" mass="32924">MVRVTMQPMPTPADPLTGPAIDPASGRRRARLRAGARVVAAVAVVVALYVALVVTYALSDAATVDRKAVPRPDGGVAVILTARTITAAAGTMRVDVAIDPDPSLLGSDGYPSRPITVAVDPTEEDADLVFEADRRPQARQLTVLFDGDIQDWPFDRYTGSLTATVTVGQGADAVLVDSVIELDGSVQGWDLAESADPQAPDLLVDVSFHRSSAIMLFGLTLVLVLILLPVACWIVQVRLYRDRRLFEAGMLGWTAALLFATIPIRNFFPGSPPPGSWVDVLVVLWVVVALAAALFVGVAAWIRSPRPSP</sequence>
<name>C8XJD1_NAKMY</name>
<feature type="transmembrane region" description="Helical" evidence="2">
    <location>
        <begin position="280"/>
        <end position="302"/>
    </location>
</feature>
<feature type="transmembrane region" description="Helical" evidence="2">
    <location>
        <begin position="248"/>
        <end position="268"/>
    </location>
</feature>
<evidence type="ECO:0000256" key="1">
    <source>
        <dbReference type="SAM" id="MobiDB-lite"/>
    </source>
</evidence>
<proteinExistence type="predicted"/>
<evidence type="ECO:0008006" key="5">
    <source>
        <dbReference type="Google" id="ProtNLM"/>
    </source>
</evidence>
<dbReference type="eggNOG" id="ENOG5032V34">
    <property type="taxonomic scope" value="Bacteria"/>
</dbReference>